<dbReference type="EMBL" id="ADMS01000108">
    <property type="protein sequence ID" value="EFF73965.1"/>
    <property type="molecule type" value="Genomic_DNA"/>
</dbReference>
<dbReference type="NCBIfam" id="NF041856">
    <property type="entry name" value="CrpP_rel_fam"/>
    <property type="match status" value="1"/>
</dbReference>
<sequence>MPSSAGTLLQAYGSAPILGAHTDQGFEMDKDIHDQGAQAARNGWSLFDCPYLRAQQMPGHTGEPIGLWRAKVAAWEAGWKTEVESWLGRCHPPAIDQDVHVLH</sequence>
<protein>
    <submittedName>
        <fullName evidence="1">Uncharacterized protein</fullName>
    </submittedName>
</protein>
<dbReference type="InterPro" id="IPR049847">
    <property type="entry name" value="CrpP-rel"/>
</dbReference>
<dbReference type="Proteomes" id="UP000004510">
    <property type="component" value="Unassembled WGS sequence"/>
</dbReference>
<evidence type="ECO:0000313" key="1">
    <source>
        <dbReference type="EMBL" id="EFF73965.1"/>
    </source>
</evidence>
<gene>
    <name evidence="1" type="ORF">HMPREF0004_4758</name>
</gene>
<proteinExistence type="predicted"/>
<organism evidence="1 2">
    <name type="scientific">Achromobacter piechaudii ATCC 43553</name>
    <dbReference type="NCBI Taxonomy" id="742159"/>
    <lineage>
        <taxon>Bacteria</taxon>
        <taxon>Pseudomonadati</taxon>
        <taxon>Pseudomonadota</taxon>
        <taxon>Betaproteobacteria</taxon>
        <taxon>Burkholderiales</taxon>
        <taxon>Alcaligenaceae</taxon>
        <taxon>Achromobacter</taxon>
    </lineage>
</organism>
<comment type="caution">
    <text evidence="1">The sequence shown here is derived from an EMBL/GenBank/DDBJ whole genome shotgun (WGS) entry which is preliminary data.</text>
</comment>
<reference evidence="2" key="1">
    <citation type="submission" date="2010-03" db="EMBL/GenBank/DDBJ databases">
        <title>Complete sequence of Mobiluncus curtisii ATCC 43063.</title>
        <authorList>
            <person name="Muzny D."/>
            <person name="Qin X."/>
            <person name="Deng J."/>
            <person name="Jiang H."/>
            <person name="Liu Y."/>
            <person name="Qu J."/>
            <person name="Song X.-Z."/>
            <person name="Zhang L."/>
            <person name="Thornton R."/>
            <person name="Coyle M."/>
            <person name="Francisco L."/>
            <person name="Jackson L."/>
            <person name="Javaid M."/>
            <person name="Korchina V."/>
            <person name="Kovar C."/>
            <person name="Mata R."/>
            <person name="Mathew T."/>
            <person name="Ngo R."/>
            <person name="Nguyen L."/>
            <person name="Nguyen N."/>
            <person name="Okwuonu G."/>
            <person name="Ongeri F."/>
            <person name="Pham C."/>
            <person name="Simmons D."/>
            <person name="Wilczek-Boney K."/>
            <person name="Hale W."/>
            <person name="Jakkamsetti A."/>
            <person name="Pham P."/>
            <person name="Ruth R."/>
            <person name="San Lucas F."/>
            <person name="Warren J."/>
            <person name="Zhang J."/>
            <person name="Zhao Z."/>
            <person name="Zhou C."/>
            <person name="Zhu D."/>
            <person name="Lee S."/>
            <person name="Bess C."/>
            <person name="Blankenburg K."/>
            <person name="Forbes L."/>
            <person name="Fu Q."/>
            <person name="Gubbala S."/>
            <person name="Hirani K."/>
            <person name="Jayaseelan J.C."/>
            <person name="Lara F."/>
            <person name="Munidasa M."/>
            <person name="Palculict T."/>
            <person name="Patil S."/>
            <person name="Pu L.-L."/>
            <person name="Saada N."/>
            <person name="Tang L."/>
            <person name="Weissenberger G."/>
            <person name="Zhu Y."/>
            <person name="Hemphill L."/>
            <person name="Shang Y."/>
            <person name="Youmans B."/>
            <person name="Ayvaz T."/>
            <person name="Ross M."/>
            <person name="Santibanez J."/>
            <person name="Aqrawi P."/>
            <person name="Gross S."/>
            <person name="Joshi V."/>
            <person name="Fowler G."/>
            <person name="Nazareth L."/>
            <person name="Reid J."/>
            <person name="Worley K."/>
            <person name="Petrosino J."/>
            <person name="Highlander S."/>
            <person name="Gibbs R."/>
            <person name="Gibbs R."/>
        </authorList>
    </citation>
    <scope>NUCLEOTIDE SEQUENCE [LARGE SCALE GENOMIC DNA]</scope>
    <source>
        <strain evidence="2">ATCC 43553</strain>
    </source>
</reference>
<dbReference type="PATRIC" id="fig|742159.3.peg.246"/>
<evidence type="ECO:0000313" key="2">
    <source>
        <dbReference type="Proteomes" id="UP000004510"/>
    </source>
</evidence>
<dbReference type="HOGENOM" id="CLU_2257547_0_0_4"/>
<accession>D4XH11</accession>
<name>D4XH11_9BURK</name>
<dbReference type="AlphaFoldDB" id="D4XH11"/>